<dbReference type="Gene3D" id="3.60.20.10">
    <property type="entry name" value="Glutamine Phosphoribosylpyrophosphate, subunit 1, domain 1"/>
    <property type="match status" value="1"/>
</dbReference>
<gene>
    <name evidence="2" type="ORF">CLUMA_CG000996</name>
</gene>
<dbReference type="GO" id="GO:0005839">
    <property type="term" value="C:proteasome core complex"/>
    <property type="evidence" value="ECO:0007669"/>
    <property type="project" value="InterPro"/>
</dbReference>
<dbReference type="PANTHER" id="PTHR11599">
    <property type="entry name" value="PROTEASOME SUBUNIT ALPHA/BETA"/>
    <property type="match status" value="1"/>
</dbReference>
<evidence type="ECO:0000313" key="3">
    <source>
        <dbReference type="Proteomes" id="UP000183832"/>
    </source>
</evidence>
<accession>A0A1J1HGQ3</accession>
<evidence type="ECO:0000313" key="2">
    <source>
        <dbReference type="EMBL" id="CRK87191.1"/>
    </source>
</evidence>
<organism evidence="2 3">
    <name type="scientific">Clunio marinus</name>
    <dbReference type="NCBI Taxonomy" id="568069"/>
    <lineage>
        <taxon>Eukaryota</taxon>
        <taxon>Metazoa</taxon>
        <taxon>Ecdysozoa</taxon>
        <taxon>Arthropoda</taxon>
        <taxon>Hexapoda</taxon>
        <taxon>Insecta</taxon>
        <taxon>Pterygota</taxon>
        <taxon>Neoptera</taxon>
        <taxon>Endopterygota</taxon>
        <taxon>Diptera</taxon>
        <taxon>Nematocera</taxon>
        <taxon>Chironomoidea</taxon>
        <taxon>Chironomidae</taxon>
        <taxon>Clunio</taxon>
    </lineage>
</organism>
<sequence length="262" mass="29897">MKHYLNFTPRGNIFGLKNAIEASRKNDTAIILKGIDGVVLALRKKSKTFYFNQEVKRRREKYECSTHIIGSTIVLVTSGLVKHCNAIVAEASKVSKNYNEKYNKCIPLKTLTEQLAHIMNKRTHFFFNHPFYSKAILFTWNIFGSELYQIEPSGEYFGYSGCVAGKWENEVKEVLFNLNFKSTKAEDFLVIAAGIALMTHNLEKKINQKAKSSLTLVWIGKKTNGELEKCCGEHYKTIRDLALTTLKEIEENKLITANISQK</sequence>
<dbReference type="GO" id="GO:0051603">
    <property type="term" value="P:proteolysis involved in protein catabolic process"/>
    <property type="evidence" value="ECO:0007669"/>
    <property type="project" value="InterPro"/>
</dbReference>
<dbReference type="InterPro" id="IPR050115">
    <property type="entry name" value="Proteasome_alpha"/>
</dbReference>
<keyword evidence="3" id="KW-1185">Reference proteome</keyword>
<dbReference type="STRING" id="568069.A0A1J1HGQ3"/>
<protein>
    <submittedName>
        <fullName evidence="2">CLUMA_CG000996, isoform A</fullName>
    </submittedName>
</protein>
<keyword evidence="1" id="KW-0647">Proteasome</keyword>
<dbReference type="AlphaFoldDB" id="A0A1J1HGQ3"/>
<dbReference type="InterPro" id="IPR001353">
    <property type="entry name" value="Proteasome_sua/b"/>
</dbReference>
<reference evidence="2 3" key="1">
    <citation type="submission" date="2015-04" db="EMBL/GenBank/DDBJ databases">
        <authorList>
            <person name="Syromyatnikov M.Y."/>
            <person name="Popov V.N."/>
        </authorList>
    </citation>
    <scope>NUCLEOTIDE SEQUENCE [LARGE SCALE GENOMIC DNA]</scope>
</reference>
<name>A0A1J1HGQ3_9DIPT</name>
<dbReference type="SUPFAM" id="SSF56235">
    <property type="entry name" value="N-terminal nucleophile aminohydrolases (Ntn hydrolases)"/>
    <property type="match status" value="1"/>
</dbReference>
<dbReference type="Proteomes" id="UP000183832">
    <property type="component" value="Unassembled WGS sequence"/>
</dbReference>
<dbReference type="Pfam" id="PF00227">
    <property type="entry name" value="Proteasome"/>
    <property type="match status" value="1"/>
</dbReference>
<dbReference type="EMBL" id="CVRI01000004">
    <property type="protein sequence ID" value="CRK87191.1"/>
    <property type="molecule type" value="Genomic_DNA"/>
</dbReference>
<proteinExistence type="predicted"/>
<dbReference type="InterPro" id="IPR029055">
    <property type="entry name" value="Ntn_hydrolases_N"/>
</dbReference>
<evidence type="ECO:0000256" key="1">
    <source>
        <dbReference type="ARBA" id="ARBA00022942"/>
    </source>
</evidence>